<organism evidence="1">
    <name type="scientific">Rhizophora mucronata</name>
    <name type="common">Asiatic mangrove</name>
    <dbReference type="NCBI Taxonomy" id="61149"/>
    <lineage>
        <taxon>Eukaryota</taxon>
        <taxon>Viridiplantae</taxon>
        <taxon>Streptophyta</taxon>
        <taxon>Embryophyta</taxon>
        <taxon>Tracheophyta</taxon>
        <taxon>Spermatophyta</taxon>
        <taxon>Magnoliopsida</taxon>
        <taxon>eudicotyledons</taxon>
        <taxon>Gunneridae</taxon>
        <taxon>Pentapetalae</taxon>
        <taxon>rosids</taxon>
        <taxon>fabids</taxon>
        <taxon>Malpighiales</taxon>
        <taxon>Rhizophoraceae</taxon>
        <taxon>Rhizophora</taxon>
    </lineage>
</organism>
<evidence type="ECO:0000313" key="1">
    <source>
        <dbReference type="EMBL" id="MBX48317.1"/>
    </source>
</evidence>
<dbReference type="AlphaFoldDB" id="A0A2P2P0R7"/>
<sequence length="21" mass="2463">MTIYGQNLLWKLSDNVSYTIC</sequence>
<name>A0A2P2P0R7_RHIMU</name>
<reference evidence="1" key="1">
    <citation type="submission" date="2018-02" db="EMBL/GenBank/DDBJ databases">
        <title>Rhizophora mucronata_Transcriptome.</title>
        <authorList>
            <person name="Meera S.P."/>
            <person name="Sreeshan A."/>
            <person name="Augustine A."/>
        </authorList>
    </citation>
    <scope>NUCLEOTIDE SEQUENCE</scope>
    <source>
        <tissue evidence="1">Leaf</tissue>
    </source>
</reference>
<accession>A0A2P2P0R7</accession>
<dbReference type="EMBL" id="GGEC01067833">
    <property type="protein sequence ID" value="MBX48317.1"/>
    <property type="molecule type" value="Transcribed_RNA"/>
</dbReference>
<protein>
    <submittedName>
        <fullName evidence="1">Uncharacterized protein</fullName>
    </submittedName>
</protein>
<proteinExistence type="predicted"/>